<feature type="compositionally biased region" description="Basic and acidic residues" evidence="8">
    <location>
        <begin position="1649"/>
        <end position="1676"/>
    </location>
</feature>
<proteinExistence type="predicted"/>
<feature type="compositionally biased region" description="Basic and acidic residues" evidence="8">
    <location>
        <begin position="2139"/>
        <end position="2155"/>
    </location>
</feature>
<feature type="compositionally biased region" description="Low complexity" evidence="8">
    <location>
        <begin position="2108"/>
        <end position="2124"/>
    </location>
</feature>
<feature type="region of interest" description="Disordered" evidence="8">
    <location>
        <begin position="2376"/>
        <end position="2395"/>
    </location>
</feature>
<feature type="compositionally biased region" description="Basic and acidic residues" evidence="8">
    <location>
        <begin position="2207"/>
        <end position="2216"/>
    </location>
</feature>
<evidence type="ECO:0000313" key="10">
    <source>
        <dbReference type="Proteomes" id="UP000694396"/>
    </source>
</evidence>
<feature type="compositionally biased region" description="Basic and acidic residues" evidence="8">
    <location>
        <begin position="1609"/>
        <end position="1624"/>
    </location>
</feature>
<name>A0A8C3QSU7_9PASS</name>
<feature type="compositionally biased region" description="Low complexity" evidence="8">
    <location>
        <begin position="162"/>
        <end position="175"/>
    </location>
</feature>
<dbReference type="Proteomes" id="UP000694396">
    <property type="component" value="Unplaced"/>
</dbReference>
<feature type="region of interest" description="Disordered" evidence="8">
    <location>
        <begin position="2484"/>
        <end position="2514"/>
    </location>
</feature>
<dbReference type="InterPro" id="IPR001084">
    <property type="entry name" value="MAP_tubulin-bd_rpt"/>
</dbReference>
<evidence type="ECO:0000256" key="8">
    <source>
        <dbReference type="SAM" id="MobiDB-lite"/>
    </source>
</evidence>
<dbReference type="GO" id="GO:0005874">
    <property type="term" value="C:microtubule"/>
    <property type="evidence" value="ECO:0007669"/>
    <property type="project" value="UniProtKB-KW"/>
</dbReference>
<feature type="compositionally biased region" description="Basic and acidic residues" evidence="8">
    <location>
        <begin position="1387"/>
        <end position="1402"/>
    </location>
</feature>
<feature type="compositionally biased region" description="Basic residues" evidence="8">
    <location>
        <begin position="644"/>
        <end position="657"/>
    </location>
</feature>
<keyword evidence="2 7" id="KW-0963">Cytoplasm</keyword>
<evidence type="ECO:0000256" key="5">
    <source>
        <dbReference type="ARBA" id="ARBA00022737"/>
    </source>
</evidence>
<feature type="compositionally biased region" description="Basic and acidic residues" evidence="8">
    <location>
        <begin position="1583"/>
        <end position="1592"/>
    </location>
</feature>
<feature type="compositionally biased region" description="Pro residues" evidence="8">
    <location>
        <begin position="1569"/>
        <end position="1580"/>
    </location>
</feature>
<feature type="compositionally biased region" description="Basic and acidic residues" evidence="8">
    <location>
        <begin position="922"/>
        <end position="942"/>
    </location>
</feature>
<accession>A0A8C3QSU7</accession>
<organism evidence="9 10">
    <name type="scientific">Cyanoderma ruficeps</name>
    <name type="common">rufous-capped babbler</name>
    <dbReference type="NCBI Taxonomy" id="181631"/>
    <lineage>
        <taxon>Eukaryota</taxon>
        <taxon>Metazoa</taxon>
        <taxon>Chordata</taxon>
        <taxon>Craniata</taxon>
        <taxon>Vertebrata</taxon>
        <taxon>Euteleostomi</taxon>
        <taxon>Archelosauria</taxon>
        <taxon>Archosauria</taxon>
        <taxon>Dinosauria</taxon>
        <taxon>Saurischia</taxon>
        <taxon>Theropoda</taxon>
        <taxon>Coelurosauria</taxon>
        <taxon>Aves</taxon>
        <taxon>Neognathae</taxon>
        <taxon>Neoaves</taxon>
        <taxon>Telluraves</taxon>
        <taxon>Australaves</taxon>
        <taxon>Passeriformes</taxon>
        <taxon>Sylvioidea</taxon>
        <taxon>Timaliidae</taxon>
        <taxon>Cyanoderma</taxon>
    </lineage>
</organism>
<feature type="compositionally biased region" description="Polar residues" evidence="8">
    <location>
        <begin position="2125"/>
        <end position="2138"/>
    </location>
</feature>
<feature type="compositionally biased region" description="Low complexity" evidence="8">
    <location>
        <begin position="2286"/>
        <end position="2308"/>
    </location>
</feature>
<dbReference type="GO" id="GO:0000226">
    <property type="term" value="P:microtubule cytoskeleton organization"/>
    <property type="evidence" value="ECO:0007669"/>
    <property type="project" value="TreeGrafter"/>
</dbReference>
<dbReference type="InterPro" id="IPR027324">
    <property type="entry name" value="MAP2/MAP4/Tau"/>
</dbReference>
<feature type="compositionally biased region" description="Basic and acidic residues" evidence="8">
    <location>
        <begin position="1089"/>
        <end position="1105"/>
    </location>
</feature>
<evidence type="ECO:0000256" key="7">
    <source>
        <dbReference type="RuleBase" id="RU000686"/>
    </source>
</evidence>
<dbReference type="PANTHER" id="PTHR11501">
    <property type="entry name" value="MICROTUBULE-ASSOCIATED PROTEIN"/>
    <property type="match status" value="1"/>
</dbReference>
<feature type="compositionally biased region" description="Basic and acidic residues" evidence="8">
    <location>
        <begin position="785"/>
        <end position="804"/>
    </location>
</feature>
<sequence length="2648" mass="274621">MRNVQLFPGHADGARDILAPHGSVMGPEQPFLGSLYSPAEALDPSAFIGLESGTEFLSGKAAPEEYWMGAQQDMKGPDTSFFVEPPVPPAATEAIRTSLPESPTAAAAPGKVPAAASAFPGEAAATEGPKGSAPGAASVPAADAASLPAEKAGAVPAGDTKAAPAPGPAAAAAAANPSQATDVGFSPAPEASPPKGVNDVSTPGTELGFAPAADAGSHYGVDLGFASAEGVESHQNVDLGFAPAAAVESHQNMDLGFAPAAAVESHQNVDLGFAPAAAVESHQNVDLGFAPAAGVEPPHAMDLGFAPAAGMESGQTMDLGFAPAAGMESHQTTDLGFAPAAGMESHQTMDLGFAPDTEPHHALDLGFAPAADNKAQHVMGFEFGPAAEVNHHHALDSGFAPAAPAKPGPAVDAGNVSVEAQPGPAAAPRVAVSGELLTSEHQDKSPAETAAKVEGESKAPEVCEDHSEKVKDRKPPPSPLDEHIPGKTNHHWEPAAEGKGALENKDLPEKSAPAENGETQKEEDELNHIQNRESQEEETLQEPTGPPTAQVRQAPKSRDRGFGRAKPAPVPLTDGPEEHPVGLPQQKSPEPRADPCSTVELGCGAGTSPRFRVAHKKATSVPTEPVESCRDPPQENWDLEGALVKKKKKKPKQRRSQLPRGMEFWDENGSRAARNAPFGPGWQSPDVCPATPSGNRALDVPKDAKITTGSRTLDEQKAFPVPAPAQQAPKSPVLDAKPREEMKTEGRRDGSWMPEPKGKSQEVPSEQVGQAKVQESAPAKGPTKPMERDFPSKNEKREDKESKSADLMVNASKAETPLQTKPLELPLSQKNKEPKSPSPGQAAPRDSAHQPPLETAAKKNREKNKGAEKESPKQPHLEAAAVEDKLPTEPKAAGESKTGSEGGLKSPRDAPGAPVPALVSPKAREVPAVQDRRAEGVPDAPRHPSPGETGGRGVPADPPDPNRGKGFTPSQQQPGKDPGVTHGVDRPKKKRSEGKGKRIKSSSEQVGPSEDGGRFTDGGRADEAGKETVSPENGQGVAARGHPSASPAQACPADKPKKRGSDGRSKKGERNFFQQPVLENKVDAGSSHEVADKVKEGSDKGREGGRVPAGGLQENAAKTQRPIELGPEKQKGNVGKGEAADLGALDQALLLEKSREEAKTPALAATISPTKEVDLFGKGREGAGLRWDVTENGRKRSSDGRRKEPEKSPSGQAAVPGAGGEGRQEQVAAGRKEMSLEKEKGSALQRERLAQELGKPGMHGGTGSFSEQPDLSGQKTETSEAEIGSAKETWPVNKGKEADKSQLLPEHRAGMHSPSRELGVDKPRSKSRDGKGRKAEQSPELQPGDISAVGLVQQTQSEKGKENCRAPVALLPDAAKVQAPALPLEPGKSHTGAEEKHRKGEPDPQQPFLLEHKAGAAISPPPGPEIRDKPEAGGASPCSRNKNPVPEHPAVSDPSPAPVTERSKKRGYDGSRKKAKNASRQPVPLEAKPDRSEAQPPLGSGLGCGMEDTDLVDENRNIKNFPAGPQKLWDDKGSDLKSVSQTTSDPCDGNDAPCGLPEQREGGTGTGGLPPPPPLLPPPLEAVAEKSSREPGAEEMQSQKCGEQPTRLGHKEPGEEVSQKDGRGRGAASQDGQPRDKSHLFPVAEVDDKEIKPADKRHDTAKAPSELPHEAADPKHRAGAAKGTGGPETTVSCAEKGTGSISPAPAGTPGSTGSISPAPAETPGSTGSISPAPAGTPGSTGSISPAPAALCQAVPAAGMDRKAGGVEQSSPQHQGTGAEAAALHGAAAQSTQNQPKENRKGPWQPAEEGPAGAGEALLKDAPRGGDVLLKDAAVSKAEGDKPQAKTKEKDSQDKIKVEESQDKIKEKDSQVKTKEKDLQDKTKEKDSQDKTKEKDSQDKTKEKDSQDTTKERETQDKEKKLLETTEVKESQDVTKEKESQVVTKEKESQDRNQEITKEKESQDTSKEKECQDTPKGKDSEAPTKGTEEGCEQKAVKEAKKERVKAAEQLKGYMRPTKARGVAALMARPAPRAIPQQLNRAKPEEPKAPEAVSGNDITAPPNKELPPSPEKKTKPAASTCTPKAAAGKAKPSATTSPKRPSSATPGTNKKPTSPTAGPTPGSTSKRPGTSSTRPSTLTPKETKPKVADAKPAEKKTSLSKPPSSTAPKTPSRSSSAAPRTTAPSPVTAAAAAKTTAATPPKRPTSIKTDTKPADAKKTLAKSPSADPSRPKSAPGSATKSSATTPSTAASSAPSVLGAAASRPKPKSAAPKAATASTVSADAKKTTAKASSKAGTATTTRAPRPPSSASNPDLKNVRSKIGSTDNIKHQPGGGKVQIVSKKANYSHVQSKCGSKDNIKHVPGGGNVQIQNKKVDLSKVSSKCGSKANIKHKPGGGDVKIENQKLNFKEKAQAKVGSLDNVGHAPAAGAVKAEGGAEPAQLPPPNGAGPGPGALPAVPAPRENGVGPALAALSTADQREMQSLDTHIQETSKWRRAPPGAGGREPGSPGHGGVAASAAPRPLVATSAGLSCLAFNSENCLLSSRHLMMTLWYRLPFPFLSLVSSSPRVPLVSPALVSLQIESHKLTFRAKAKARTDHGAEIVVSKPPTLSSSTCPRRSTSASASPGSASASPGSVASPSPPPAAPSQQGL</sequence>
<keyword evidence="5" id="KW-0677">Repeat</keyword>
<feature type="region of interest" description="Disordered" evidence="8">
    <location>
        <begin position="398"/>
        <end position="1137"/>
    </location>
</feature>
<feature type="compositionally biased region" description="Polar residues" evidence="8">
    <location>
        <begin position="1264"/>
        <end position="1276"/>
    </location>
</feature>
<feature type="compositionally biased region" description="Basic and acidic residues" evidence="8">
    <location>
        <begin position="736"/>
        <end position="760"/>
    </location>
</feature>
<feature type="compositionally biased region" description="Low complexity" evidence="8">
    <location>
        <begin position="132"/>
        <end position="152"/>
    </location>
</feature>
<feature type="region of interest" description="Disordered" evidence="8">
    <location>
        <begin position="119"/>
        <end position="211"/>
    </location>
</feature>
<feature type="compositionally biased region" description="Basic and acidic residues" evidence="8">
    <location>
        <begin position="1011"/>
        <end position="1026"/>
    </location>
</feature>
<reference evidence="9" key="2">
    <citation type="submission" date="2025-09" db="UniProtKB">
        <authorList>
            <consortium name="Ensembl"/>
        </authorList>
    </citation>
    <scope>IDENTIFICATION</scope>
</reference>
<feature type="compositionally biased region" description="Low complexity" evidence="8">
    <location>
        <begin position="2080"/>
        <end position="2095"/>
    </location>
</feature>
<feature type="region of interest" description="Disordered" evidence="8">
    <location>
        <begin position="2429"/>
        <end position="2462"/>
    </location>
</feature>
<feature type="compositionally biased region" description="Low complexity" evidence="8">
    <location>
        <begin position="1805"/>
        <end position="1816"/>
    </location>
</feature>
<feature type="region of interest" description="Disordered" evidence="8">
    <location>
        <begin position="1175"/>
        <end position="1747"/>
    </location>
</feature>
<keyword evidence="10" id="KW-1185">Reference proteome</keyword>
<dbReference type="Ensembl" id="ENSCRFT00000010953.1">
    <property type="protein sequence ID" value="ENSCRFP00000010575.1"/>
    <property type="gene ID" value="ENSCRFG00000008267.1"/>
</dbReference>
<dbReference type="PROSITE" id="PS00229">
    <property type="entry name" value="TAU_MAP_1"/>
    <property type="match status" value="1"/>
</dbReference>
<feature type="compositionally biased region" description="Low complexity" evidence="8">
    <location>
        <begin position="1775"/>
        <end position="1788"/>
    </location>
</feature>
<dbReference type="PROSITE" id="PS51491">
    <property type="entry name" value="TAU_MAP_2"/>
    <property type="match status" value="4"/>
</dbReference>
<comment type="subcellular location">
    <subcellularLocation>
        <location evidence="1 7">Cytoplasm</location>
        <location evidence="1 7">Cytoskeleton</location>
    </subcellularLocation>
</comment>
<feature type="compositionally biased region" description="Basic and acidic residues" evidence="8">
    <location>
        <begin position="1837"/>
        <end position="2007"/>
    </location>
</feature>
<dbReference type="GO" id="GO:0031175">
    <property type="term" value="P:neuron projection development"/>
    <property type="evidence" value="ECO:0007669"/>
    <property type="project" value="TreeGrafter"/>
</dbReference>
<feature type="compositionally biased region" description="Low complexity" evidence="8">
    <location>
        <begin position="400"/>
        <end position="413"/>
    </location>
</feature>
<evidence type="ECO:0000256" key="6">
    <source>
        <dbReference type="ARBA" id="ARBA00023212"/>
    </source>
</evidence>
<evidence type="ECO:0000256" key="1">
    <source>
        <dbReference type="ARBA" id="ARBA00004245"/>
    </source>
</evidence>
<feature type="compositionally biased region" description="Low complexity" evidence="8">
    <location>
        <begin position="718"/>
        <end position="733"/>
    </location>
</feature>
<protein>
    <recommendedName>
        <fullName evidence="7">Microtubule-associated protein</fullName>
    </recommendedName>
</protein>
<keyword evidence="3" id="KW-0597">Phosphoprotein</keyword>
<feature type="compositionally biased region" description="Basic and acidic residues" evidence="8">
    <location>
        <begin position="1175"/>
        <end position="1207"/>
    </location>
</feature>
<feature type="compositionally biased region" description="Low complexity" evidence="8">
    <location>
        <begin position="2229"/>
        <end position="2279"/>
    </location>
</feature>
<dbReference type="PANTHER" id="PTHR11501:SF16">
    <property type="entry name" value="MICROTUBULE-ASSOCIATED PROTEIN 4"/>
    <property type="match status" value="1"/>
</dbReference>
<feature type="compositionally biased region" description="Low complexity" evidence="8">
    <location>
        <begin position="2604"/>
        <end position="2635"/>
    </location>
</feature>
<feature type="compositionally biased region" description="Basic and acidic residues" evidence="8">
    <location>
        <begin position="1230"/>
        <end position="1250"/>
    </location>
</feature>
<dbReference type="Pfam" id="PF00418">
    <property type="entry name" value="Tubulin-binding"/>
    <property type="match status" value="4"/>
</dbReference>
<feature type="region of interest" description="Disordered" evidence="8">
    <location>
        <begin position="2594"/>
        <end position="2648"/>
    </location>
</feature>
<dbReference type="GO" id="GO:0008017">
    <property type="term" value="F:microtubule binding"/>
    <property type="evidence" value="ECO:0007669"/>
    <property type="project" value="InterPro"/>
</dbReference>
<evidence type="ECO:0000313" key="9">
    <source>
        <dbReference type="Ensembl" id="ENSCRFP00000010575.1"/>
    </source>
</evidence>
<feature type="compositionally biased region" description="Polar residues" evidence="8">
    <location>
        <begin position="2096"/>
        <end position="2106"/>
    </location>
</feature>
<feature type="compositionally biased region" description="Basic and acidic residues" evidence="8">
    <location>
        <begin position="1294"/>
        <end position="1337"/>
    </location>
</feature>
<feature type="compositionally biased region" description="Basic residues" evidence="8">
    <location>
        <begin position="987"/>
        <end position="1000"/>
    </location>
</feature>
<feature type="compositionally biased region" description="Basic and acidic residues" evidence="8">
    <location>
        <begin position="438"/>
        <end position="509"/>
    </location>
</feature>
<keyword evidence="6 7" id="KW-0206">Cytoskeleton</keyword>
<feature type="compositionally biased region" description="Low complexity" evidence="8">
    <location>
        <begin position="2157"/>
        <end position="2206"/>
    </location>
</feature>
<evidence type="ECO:0000256" key="4">
    <source>
        <dbReference type="ARBA" id="ARBA00022701"/>
    </source>
</evidence>
<feature type="compositionally biased region" description="Basic and acidic residues" evidence="8">
    <location>
        <begin position="856"/>
        <end position="894"/>
    </location>
</feature>
<keyword evidence="4 7" id="KW-0493">Microtubule</keyword>
<feature type="compositionally biased region" description="Basic and acidic residues" evidence="8">
    <location>
        <begin position="1059"/>
        <end position="1070"/>
    </location>
</feature>
<feature type="region of interest" description="Disordered" evidence="8">
    <location>
        <begin position="2025"/>
        <end position="2371"/>
    </location>
</feature>
<evidence type="ECO:0000256" key="3">
    <source>
        <dbReference type="ARBA" id="ARBA00022553"/>
    </source>
</evidence>
<dbReference type="GO" id="GO:0043005">
    <property type="term" value="C:neuron projection"/>
    <property type="evidence" value="ECO:0007669"/>
    <property type="project" value="TreeGrafter"/>
</dbReference>
<evidence type="ECO:0000256" key="2">
    <source>
        <dbReference type="ARBA" id="ARBA00022490"/>
    </source>
</evidence>
<feature type="region of interest" description="Disordered" evidence="8">
    <location>
        <begin position="1759"/>
        <end position="2011"/>
    </location>
</feature>
<feature type="compositionally biased region" description="Gly residues" evidence="8">
    <location>
        <begin position="2497"/>
        <end position="2510"/>
    </location>
</feature>
<reference evidence="9" key="1">
    <citation type="submission" date="2025-08" db="UniProtKB">
        <authorList>
            <consortium name="Ensembl"/>
        </authorList>
    </citation>
    <scope>IDENTIFICATION</scope>
</reference>